<protein>
    <submittedName>
        <fullName evidence="2">Uncharacterized protein</fullName>
    </submittedName>
</protein>
<reference evidence="2" key="1">
    <citation type="submission" date="2020-05" db="EMBL/GenBank/DDBJ databases">
        <title>Phylogenomic resolution of chytrid fungi.</title>
        <authorList>
            <person name="Stajich J.E."/>
            <person name="Amses K."/>
            <person name="Simmons R."/>
            <person name="Seto K."/>
            <person name="Myers J."/>
            <person name="Bonds A."/>
            <person name="Quandt C.A."/>
            <person name="Barry K."/>
            <person name="Liu P."/>
            <person name="Grigoriev I."/>
            <person name="Longcore J.E."/>
            <person name="James T.Y."/>
        </authorList>
    </citation>
    <scope>NUCLEOTIDE SEQUENCE</scope>
    <source>
        <strain evidence="2">JEL0513</strain>
    </source>
</reference>
<dbReference type="AlphaFoldDB" id="A0AAD5T7T8"/>
<evidence type="ECO:0000256" key="1">
    <source>
        <dbReference type="SAM" id="MobiDB-lite"/>
    </source>
</evidence>
<accession>A0AAD5T7T8</accession>
<comment type="caution">
    <text evidence="2">The sequence shown here is derived from an EMBL/GenBank/DDBJ whole genome shotgun (WGS) entry which is preliminary data.</text>
</comment>
<sequence length="373" mass="40586">MADQHNLAPSGVVANPAVSQKPNENSELPILPRKSDSVFVDAFESQNNSNRSSSTDGGADTSSGQKTPPISIISCSLPNISSPLKNEVIFSRTPSEAHGETDIDIPSSISVELVSHAPEITDESGKIRRASLNVVCSPAAPPSGYGHNCSHSSTPTASSPQMSRAETPFGSWAILSNTPGPAVIGTPITTVHAVFQSKLGWMAWKDREASLYALFERVFACVRAEITFCERLDTFGVDLEVPSAHVPLLEKEIRRKFLLAEIDKIHGLSPSLRAPDTKFLRTTTSLGSTVCSGTEPASLVSLQSRVLKLTESSLGRRRELDAMMELWNALRMKISDKCKKAELRILTRPPALMEIEGWLVNRLTAELEKVQEW</sequence>
<feature type="compositionally biased region" description="Polar residues" evidence="1">
    <location>
        <begin position="17"/>
        <end position="26"/>
    </location>
</feature>
<feature type="compositionally biased region" description="Low complexity" evidence="1">
    <location>
        <begin position="52"/>
        <end position="64"/>
    </location>
</feature>
<evidence type="ECO:0000313" key="3">
    <source>
        <dbReference type="Proteomes" id="UP001211907"/>
    </source>
</evidence>
<evidence type="ECO:0000313" key="2">
    <source>
        <dbReference type="EMBL" id="KAJ3135384.1"/>
    </source>
</evidence>
<gene>
    <name evidence="2" type="ORF">HK100_002785</name>
</gene>
<dbReference type="EMBL" id="JADGJH010000166">
    <property type="protein sequence ID" value="KAJ3135384.1"/>
    <property type="molecule type" value="Genomic_DNA"/>
</dbReference>
<dbReference type="Proteomes" id="UP001211907">
    <property type="component" value="Unassembled WGS sequence"/>
</dbReference>
<proteinExistence type="predicted"/>
<organism evidence="2 3">
    <name type="scientific">Physocladia obscura</name>
    <dbReference type="NCBI Taxonomy" id="109957"/>
    <lineage>
        <taxon>Eukaryota</taxon>
        <taxon>Fungi</taxon>
        <taxon>Fungi incertae sedis</taxon>
        <taxon>Chytridiomycota</taxon>
        <taxon>Chytridiomycota incertae sedis</taxon>
        <taxon>Chytridiomycetes</taxon>
        <taxon>Chytridiales</taxon>
        <taxon>Chytriomycetaceae</taxon>
        <taxon>Physocladia</taxon>
    </lineage>
</organism>
<name>A0AAD5T7T8_9FUNG</name>
<keyword evidence="3" id="KW-1185">Reference proteome</keyword>
<feature type="region of interest" description="Disordered" evidence="1">
    <location>
        <begin position="1"/>
        <end position="71"/>
    </location>
</feature>